<dbReference type="Proteomes" id="UP000320231">
    <property type="component" value="Plasmid pBAA-803-A"/>
</dbReference>
<sequence>MGAAGIAHERFLLGVSIPSAMVFMPQWLAMKTMVLTSEAFSEEAFGPDTNDLSILTVSRG</sequence>
<dbReference type="EMBL" id="AP019515">
    <property type="protein sequence ID" value="BBI65718.1"/>
    <property type="molecule type" value="Genomic_DNA"/>
</dbReference>
<proteinExistence type="predicted"/>
<evidence type="ECO:0000313" key="2">
    <source>
        <dbReference type="Proteomes" id="UP000320231"/>
    </source>
</evidence>
<organism evidence="1 2">
    <name type="scientific">Vreelandella sulfidaeris</name>
    <dbReference type="NCBI Taxonomy" id="115553"/>
    <lineage>
        <taxon>Bacteria</taxon>
        <taxon>Pseudomonadati</taxon>
        <taxon>Pseudomonadota</taxon>
        <taxon>Gammaproteobacteria</taxon>
        <taxon>Oceanospirillales</taxon>
        <taxon>Halomonadaceae</taxon>
        <taxon>Vreelandella</taxon>
    </lineage>
</organism>
<evidence type="ECO:0000313" key="1">
    <source>
        <dbReference type="EMBL" id="BBI65718.1"/>
    </source>
</evidence>
<accession>A0A455UN30</accession>
<keyword evidence="1" id="KW-0614">Plasmid</keyword>
<geneLocation type="plasmid" evidence="2">
    <name>pbaa-803-a dna</name>
</geneLocation>
<dbReference type="AlphaFoldDB" id="A0A455UN30"/>
<name>A0A455UN30_9GAMM</name>
<reference evidence="1 2" key="1">
    <citation type="journal article" date="2019" name="Microbiol. Resour. Announc.">
        <title>Complete Genome Sequence of Halomonas sulfidaeris Strain Esulfide1 Isolated from a Metal Sulfide Rock at a Depth of 2,200 Meters, Obtained Using Nanopore Sequencing.</title>
        <authorList>
            <person name="Saito M."/>
            <person name="Nishigata A."/>
            <person name="Galipon J."/>
            <person name="Arakawa K."/>
        </authorList>
    </citation>
    <scope>NUCLEOTIDE SEQUENCE [LARGE SCALE GENOMIC DNA]</scope>
    <source>
        <strain evidence="1 2">ATCC BAA-803</strain>
        <plasmid evidence="2">pbaa-803-a dna</plasmid>
    </source>
</reference>
<dbReference type="KEGG" id="hsr:HSBAA_PA_3210"/>
<gene>
    <name evidence="1" type="ORF">HSBAA_PA_3210</name>
</gene>
<protein>
    <submittedName>
        <fullName evidence="1">Uncharacterized protein</fullName>
    </submittedName>
</protein>